<dbReference type="PANTHER" id="PTHR24172">
    <property type="entry name" value="ANK_REP_REGION DOMAIN-CONTAINING PROTEIN"/>
    <property type="match status" value="1"/>
</dbReference>
<accession>A0ABD2MPP9</accession>
<evidence type="ECO:0000259" key="2">
    <source>
        <dbReference type="PROSITE" id="PS51509"/>
    </source>
</evidence>
<gene>
    <name evidence="3" type="ORF">HHI36_007465</name>
</gene>
<dbReference type="PROSITE" id="PS51509">
    <property type="entry name" value="PHOSPHAGEN_KINASE_N"/>
    <property type="match status" value="1"/>
</dbReference>
<dbReference type="AlphaFoldDB" id="A0ABD2MPP9"/>
<organism evidence="3 4">
    <name type="scientific">Cryptolaemus montrouzieri</name>
    <dbReference type="NCBI Taxonomy" id="559131"/>
    <lineage>
        <taxon>Eukaryota</taxon>
        <taxon>Metazoa</taxon>
        <taxon>Ecdysozoa</taxon>
        <taxon>Arthropoda</taxon>
        <taxon>Hexapoda</taxon>
        <taxon>Insecta</taxon>
        <taxon>Pterygota</taxon>
        <taxon>Neoptera</taxon>
        <taxon>Endopterygota</taxon>
        <taxon>Coleoptera</taxon>
        <taxon>Polyphaga</taxon>
        <taxon>Cucujiformia</taxon>
        <taxon>Coccinelloidea</taxon>
        <taxon>Coccinellidae</taxon>
        <taxon>Scymninae</taxon>
        <taxon>Scymnini</taxon>
        <taxon>Cryptolaemus</taxon>
    </lineage>
</organism>
<dbReference type="InterPro" id="IPR036802">
    <property type="entry name" value="ATP-guanido_PTrfase_N_sf"/>
</dbReference>
<dbReference type="SUPFAM" id="SSF48034">
    <property type="entry name" value="Guanido kinase N-terminal domain"/>
    <property type="match status" value="1"/>
</dbReference>
<keyword evidence="4" id="KW-1185">Reference proteome</keyword>
<dbReference type="Gene3D" id="1.10.135.10">
    <property type="entry name" value="ATP:guanido phosphotransferase, N-terminal domain"/>
    <property type="match status" value="1"/>
</dbReference>
<dbReference type="InterPro" id="IPR022413">
    <property type="entry name" value="ATP-guanido_PTrfase_N"/>
</dbReference>
<evidence type="ECO:0000313" key="4">
    <source>
        <dbReference type="Proteomes" id="UP001516400"/>
    </source>
</evidence>
<reference evidence="3 4" key="1">
    <citation type="journal article" date="2021" name="BMC Biol.">
        <title>Horizontally acquired antibacterial genes associated with adaptive radiation of ladybird beetles.</title>
        <authorList>
            <person name="Li H.S."/>
            <person name="Tang X.F."/>
            <person name="Huang Y.H."/>
            <person name="Xu Z.Y."/>
            <person name="Chen M.L."/>
            <person name="Du X.Y."/>
            <person name="Qiu B.Y."/>
            <person name="Chen P.T."/>
            <person name="Zhang W."/>
            <person name="Slipinski A."/>
            <person name="Escalona H.E."/>
            <person name="Waterhouse R.M."/>
            <person name="Zwick A."/>
            <person name="Pang H."/>
        </authorList>
    </citation>
    <scope>NUCLEOTIDE SEQUENCE [LARGE SCALE GENOMIC DNA]</scope>
    <source>
        <strain evidence="3">SYSU2018</strain>
    </source>
</reference>
<dbReference type="PANTHER" id="PTHR24172:SF4">
    <property type="entry name" value="ANK_REP_REGION DOMAIN-CONTAINING PROTEIN"/>
    <property type="match status" value="1"/>
</dbReference>
<proteinExistence type="inferred from homology"/>
<sequence>MNFLFVPNEIITKCTCLCFEHAAVPDDIYSARKDLDDEDMLVVLEKCYNVIHGRKSSHATSATSTTTEDSQIGRHSAEILSRHMKRHIFDAVRLGLTRLDHNLYDIIWPTVKKLPTDSSFRYALEQDFPLGIVAPDFYVYKVFREFLEPIIKNYNNMDQHAELVEHPDAKFIEILEGESDEKNDFVEIKFEFDNKPIISG</sequence>
<comment type="caution">
    <text evidence="3">The sequence shown here is derived from an EMBL/GenBank/DDBJ whole genome shotgun (WGS) entry which is preliminary data.</text>
</comment>
<dbReference type="Proteomes" id="UP001516400">
    <property type="component" value="Unassembled WGS sequence"/>
</dbReference>
<dbReference type="Pfam" id="PF02807">
    <property type="entry name" value="ATP-gua_PtransN"/>
    <property type="match status" value="1"/>
</dbReference>
<name>A0ABD2MPP9_9CUCU</name>
<dbReference type="EMBL" id="JABFTP020000021">
    <property type="protein sequence ID" value="KAL3268348.1"/>
    <property type="molecule type" value="Genomic_DNA"/>
</dbReference>
<comment type="similarity">
    <text evidence="1">Belongs to the ATP:guanido phosphotransferase family.</text>
</comment>
<feature type="domain" description="Phosphagen kinase N-terminal" evidence="2">
    <location>
        <begin position="61"/>
        <end position="156"/>
    </location>
</feature>
<evidence type="ECO:0000256" key="1">
    <source>
        <dbReference type="PROSITE-ProRule" id="PRU00842"/>
    </source>
</evidence>
<protein>
    <recommendedName>
        <fullName evidence="2">Phosphagen kinase N-terminal domain-containing protein</fullName>
    </recommendedName>
</protein>
<evidence type="ECO:0000313" key="3">
    <source>
        <dbReference type="EMBL" id="KAL3268348.1"/>
    </source>
</evidence>